<dbReference type="InterPro" id="IPR029044">
    <property type="entry name" value="Nucleotide-diphossugar_trans"/>
</dbReference>
<keyword evidence="1 2" id="KW-0808">Transferase</keyword>
<proteinExistence type="predicted"/>
<dbReference type="SUPFAM" id="SSF53448">
    <property type="entry name" value="Nucleotide-diphospho-sugar transferases"/>
    <property type="match status" value="1"/>
</dbReference>
<name>A0A5D0QQZ6_9FLAO</name>
<reference evidence="2 3" key="1">
    <citation type="submission" date="2019-08" db="EMBL/GenBank/DDBJ databases">
        <title>Genomes of Antarctic Bizionia species.</title>
        <authorList>
            <person name="Bowman J.P."/>
        </authorList>
    </citation>
    <scope>NUCLEOTIDE SEQUENCE [LARGE SCALE GENOMIC DNA]</scope>
    <source>
        <strain evidence="2 3">APA-1</strain>
    </source>
</reference>
<dbReference type="PANTHER" id="PTHR32385">
    <property type="entry name" value="MANNOSYL PHOSPHORYLINOSITOL CERAMIDE SYNTHASE"/>
    <property type="match status" value="1"/>
</dbReference>
<dbReference type="GO" id="GO:0016020">
    <property type="term" value="C:membrane"/>
    <property type="evidence" value="ECO:0007669"/>
    <property type="project" value="GOC"/>
</dbReference>
<gene>
    <name evidence="2" type="ORF">ES675_13805</name>
</gene>
<dbReference type="PANTHER" id="PTHR32385:SF15">
    <property type="entry name" value="INOSITOL PHOSPHOCERAMIDE MANNOSYLTRANSFERASE 1"/>
    <property type="match status" value="1"/>
</dbReference>
<dbReference type="EMBL" id="VSKL01000006">
    <property type="protein sequence ID" value="TYB71623.1"/>
    <property type="molecule type" value="Genomic_DNA"/>
</dbReference>
<evidence type="ECO:0000313" key="3">
    <source>
        <dbReference type="Proteomes" id="UP000324358"/>
    </source>
</evidence>
<dbReference type="Proteomes" id="UP000324358">
    <property type="component" value="Unassembled WGS sequence"/>
</dbReference>
<dbReference type="AlphaFoldDB" id="A0A5D0QQZ6"/>
<comment type="caution">
    <text evidence="2">The sequence shown here is derived from an EMBL/GenBank/DDBJ whole genome shotgun (WGS) entry which is preliminary data.</text>
</comment>
<dbReference type="Gene3D" id="3.90.550.20">
    <property type="match status" value="1"/>
</dbReference>
<organism evidence="2 3">
    <name type="scientific">Bizionia algoritergicola</name>
    <dbReference type="NCBI Taxonomy" id="291187"/>
    <lineage>
        <taxon>Bacteria</taxon>
        <taxon>Pseudomonadati</taxon>
        <taxon>Bacteroidota</taxon>
        <taxon>Flavobacteriia</taxon>
        <taxon>Flavobacteriales</taxon>
        <taxon>Flavobacteriaceae</taxon>
        <taxon>Bizionia</taxon>
    </lineage>
</organism>
<sequence>MSIPKTIHYCWFGNTKKPQLVLDCIATWRQVLPDYQIIEWNETNVDLTPEFVAYAYNKKKWAFVSDYVRLDVLYKHGGVYLDTDMLFLKPIDDFLNYDLFFGAEEERFINCAIVGSIEGHPFIKTCIESYDTMSLKNIEFNKITIPKILTSNFRDFYQFHGKFKNVLKMDGVVVCPKDYFYPYSYEDAETNTDYMSYVKPDTYAVHLWHKSWVEYSEFYYLKKRFYYKGFLTAFNNLWCGKETLNKQYLKMLGYSMKQSIKRS</sequence>
<dbReference type="InterPro" id="IPR007577">
    <property type="entry name" value="GlycoTrfase_DXD_sugar-bd_CS"/>
</dbReference>
<accession>A0A5D0QQZ6</accession>
<dbReference type="InterPro" id="IPR051706">
    <property type="entry name" value="Glycosyltransferase_domain"/>
</dbReference>
<dbReference type="RefSeq" id="WP_148367510.1">
    <property type="nucleotide sequence ID" value="NZ_VSKL01000006.1"/>
</dbReference>
<dbReference type="Pfam" id="PF04488">
    <property type="entry name" value="Gly_transf_sug"/>
    <property type="match status" value="1"/>
</dbReference>
<keyword evidence="3" id="KW-1185">Reference proteome</keyword>
<dbReference type="OrthoDB" id="9802987at2"/>
<evidence type="ECO:0000256" key="1">
    <source>
        <dbReference type="ARBA" id="ARBA00022679"/>
    </source>
</evidence>
<protein>
    <submittedName>
        <fullName evidence="2">Glycosyltransferase</fullName>
    </submittedName>
</protein>
<dbReference type="GO" id="GO:0000030">
    <property type="term" value="F:mannosyltransferase activity"/>
    <property type="evidence" value="ECO:0007669"/>
    <property type="project" value="TreeGrafter"/>
</dbReference>
<dbReference type="GO" id="GO:0051999">
    <property type="term" value="P:mannosyl-inositol phosphorylceramide biosynthetic process"/>
    <property type="evidence" value="ECO:0007669"/>
    <property type="project" value="TreeGrafter"/>
</dbReference>
<evidence type="ECO:0000313" key="2">
    <source>
        <dbReference type="EMBL" id="TYB71623.1"/>
    </source>
</evidence>